<sequence length="66" mass="7303">MVSKINAFTKSHAKYLGHVAFKKVKEIDRFETENSTTPIKSYITTPVGGFETGFVMMSEGLSGTKE</sequence>
<dbReference type="RefSeq" id="WP_120712604.1">
    <property type="nucleotide sequence ID" value="NZ_RBCJ01000003.1"/>
</dbReference>
<evidence type="ECO:0000313" key="1">
    <source>
        <dbReference type="EMBL" id="RKN79796.1"/>
    </source>
</evidence>
<evidence type="ECO:0000313" key="2">
    <source>
        <dbReference type="Proteomes" id="UP000276603"/>
    </source>
</evidence>
<name>A0A3B0CAF3_9FLAO</name>
<dbReference type="Proteomes" id="UP000276603">
    <property type="component" value="Unassembled WGS sequence"/>
</dbReference>
<dbReference type="EMBL" id="RBCJ01000003">
    <property type="protein sequence ID" value="RKN79796.1"/>
    <property type="molecule type" value="Genomic_DNA"/>
</dbReference>
<protein>
    <submittedName>
        <fullName evidence="1">Uncharacterized protein</fullName>
    </submittedName>
</protein>
<keyword evidence="2" id="KW-1185">Reference proteome</keyword>
<comment type="caution">
    <text evidence="1">The sequence shown here is derived from an EMBL/GenBank/DDBJ whole genome shotgun (WGS) entry which is preliminary data.</text>
</comment>
<proteinExistence type="predicted"/>
<organism evidence="1 2">
    <name type="scientific">Ulvibacterium marinum</name>
    <dbReference type="NCBI Taxonomy" id="2419782"/>
    <lineage>
        <taxon>Bacteria</taxon>
        <taxon>Pseudomonadati</taxon>
        <taxon>Bacteroidota</taxon>
        <taxon>Flavobacteriia</taxon>
        <taxon>Flavobacteriales</taxon>
        <taxon>Flavobacteriaceae</taxon>
        <taxon>Ulvibacterium</taxon>
    </lineage>
</organism>
<dbReference type="OrthoDB" id="2656488at2"/>
<reference evidence="1 2" key="1">
    <citation type="submission" date="2018-10" db="EMBL/GenBank/DDBJ databases">
        <title>Ulvibacterium marinum gen. nov., sp. nov., a novel marine bacterium of the family Flavobacteriaceae, isolated from a culture of the green alga Ulva prolifera.</title>
        <authorList>
            <person name="Zhang Z."/>
        </authorList>
    </citation>
    <scope>NUCLEOTIDE SEQUENCE [LARGE SCALE GENOMIC DNA]</scope>
    <source>
        <strain evidence="1 2">CCMM003</strain>
    </source>
</reference>
<dbReference type="AlphaFoldDB" id="A0A3B0CAF3"/>
<accession>A0A3B0CAF3</accession>
<gene>
    <name evidence="1" type="ORF">D7Z94_16075</name>
</gene>